<evidence type="ECO:0000256" key="6">
    <source>
        <dbReference type="ARBA" id="ARBA00038303"/>
    </source>
</evidence>
<keyword evidence="3 7" id="KW-0489">Methyltransferase</keyword>
<comment type="similarity">
    <text evidence="6 7">Belongs to the RNA methyltransferase RlmH family.</text>
</comment>
<protein>
    <recommendedName>
        <fullName evidence="7">Ribosomal RNA large subunit methyltransferase H</fullName>
        <ecNumber evidence="7">2.1.1.177</ecNumber>
    </recommendedName>
    <alternativeName>
        <fullName evidence="7">23S rRNA (pseudouridine1915-N3)-methyltransferase</fullName>
    </alternativeName>
    <alternativeName>
        <fullName evidence="7">23S rRNA m3Psi1915 methyltransferase</fullName>
    </alternativeName>
    <alternativeName>
        <fullName evidence="7">rRNA (pseudouridine-N3-)-methyltransferase RlmH</fullName>
    </alternativeName>
</protein>
<dbReference type="PANTHER" id="PTHR33603:SF1">
    <property type="entry name" value="RIBOSOMAL RNA LARGE SUBUNIT METHYLTRANSFERASE H"/>
    <property type="match status" value="1"/>
</dbReference>
<reference evidence="8" key="1">
    <citation type="submission" date="2021-11" db="EMBL/GenBank/DDBJ databases">
        <authorList>
            <person name="Qingchun L."/>
            <person name="Dong Z."/>
            <person name="Zongwei Q."/>
            <person name="Jia Z."/>
            <person name="Duotao L."/>
        </authorList>
    </citation>
    <scope>NUCLEOTIDE SEQUENCE</scope>
    <source>
        <strain evidence="8">WLY-B-L2</strain>
    </source>
</reference>
<keyword evidence="1 7" id="KW-0963">Cytoplasm</keyword>
<keyword evidence="9" id="KW-1185">Reference proteome</keyword>
<feature type="binding site" evidence="7">
    <location>
        <begin position="127"/>
        <end position="132"/>
    </location>
    <ligand>
        <name>S-adenosyl-L-methionine</name>
        <dbReference type="ChEBI" id="CHEBI:59789"/>
    </ligand>
</feature>
<keyword evidence="2 7" id="KW-0698">rRNA processing</keyword>
<dbReference type="EC" id="2.1.1.177" evidence="7"/>
<comment type="subunit">
    <text evidence="7">Homodimer.</text>
</comment>
<evidence type="ECO:0000256" key="1">
    <source>
        <dbReference type="ARBA" id="ARBA00022490"/>
    </source>
</evidence>
<dbReference type="GO" id="GO:0008168">
    <property type="term" value="F:methyltransferase activity"/>
    <property type="evidence" value="ECO:0007669"/>
    <property type="project" value="UniProtKB-KW"/>
</dbReference>
<sequence>MNITIISVGKLKEKYLKDAVFEYSKRLSRYCKLNIIEVMDEKIPDGASEKEEDMIREKEGKKILKYLKEGSYVIALDLKGSMMSSVEFAYKVQQLALEGNSSIIFIIGGSLGISEEILQKSNCKLCFSQMTFPHQLFRVMLLEQIYRAFKILKGEPYHK</sequence>
<dbReference type="Pfam" id="PF02590">
    <property type="entry name" value="SPOUT_MTase"/>
    <property type="match status" value="1"/>
</dbReference>
<evidence type="ECO:0000313" key="8">
    <source>
        <dbReference type="EMBL" id="MCC9295991.1"/>
    </source>
</evidence>
<feature type="binding site" evidence="7">
    <location>
        <position position="108"/>
    </location>
    <ligand>
        <name>S-adenosyl-L-methionine</name>
        <dbReference type="ChEBI" id="CHEBI:59789"/>
    </ligand>
</feature>
<evidence type="ECO:0000256" key="3">
    <source>
        <dbReference type="ARBA" id="ARBA00022603"/>
    </source>
</evidence>
<evidence type="ECO:0000256" key="5">
    <source>
        <dbReference type="ARBA" id="ARBA00022691"/>
    </source>
</evidence>
<dbReference type="NCBIfam" id="TIGR00246">
    <property type="entry name" value="tRNA_RlmH_YbeA"/>
    <property type="match status" value="1"/>
</dbReference>
<dbReference type="Proteomes" id="UP001165422">
    <property type="component" value="Unassembled WGS sequence"/>
</dbReference>
<dbReference type="NCBIfam" id="NF000985">
    <property type="entry name" value="PRK00103.1-3"/>
    <property type="match status" value="1"/>
</dbReference>
<evidence type="ECO:0000256" key="2">
    <source>
        <dbReference type="ARBA" id="ARBA00022552"/>
    </source>
</evidence>
<keyword evidence="4 7" id="KW-0808">Transferase</keyword>
<dbReference type="InterPro" id="IPR029028">
    <property type="entry name" value="Alpha/beta_knot_MTases"/>
</dbReference>
<accession>A0ABS8N857</accession>
<comment type="function">
    <text evidence="7">Specifically methylates the pseudouridine at position 1915 (m3Psi1915) in 23S rRNA.</text>
</comment>
<dbReference type="GO" id="GO:0032259">
    <property type="term" value="P:methylation"/>
    <property type="evidence" value="ECO:0007669"/>
    <property type="project" value="UniProtKB-KW"/>
</dbReference>
<dbReference type="InterPro" id="IPR029026">
    <property type="entry name" value="tRNA_m1G_MTases_N"/>
</dbReference>
<evidence type="ECO:0000313" key="9">
    <source>
        <dbReference type="Proteomes" id="UP001165422"/>
    </source>
</evidence>
<comment type="catalytic activity">
    <reaction evidence="7">
        <text>pseudouridine(1915) in 23S rRNA + S-adenosyl-L-methionine = N(3)-methylpseudouridine(1915) in 23S rRNA + S-adenosyl-L-homocysteine + H(+)</text>
        <dbReference type="Rhea" id="RHEA:42752"/>
        <dbReference type="Rhea" id="RHEA-COMP:10221"/>
        <dbReference type="Rhea" id="RHEA-COMP:10222"/>
        <dbReference type="ChEBI" id="CHEBI:15378"/>
        <dbReference type="ChEBI" id="CHEBI:57856"/>
        <dbReference type="ChEBI" id="CHEBI:59789"/>
        <dbReference type="ChEBI" id="CHEBI:65314"/>
        <dbReference type="ChEBI" id="CHEBI:74486"/>
        <dbReference type="EC" id="2.1.1.177"/>
    </reaction>
</comment>
<dbReference type="HAMAP" id="MF_00658">
    <property type="entry name" value="23SrRNA_methyltr_H"/>
    <property type="match status" value="1"/>
</dbReference>
<feature type="binding site" evidence="7">
    <location>
        <position position="76"/>
    </location>
    <ligand>
        <name>S-adenosyl-L-methionine</name>
        <dbReference type="ChEBI" id="CHEBI:59789"/>
    </ligand>
</feature>
<dbReference type="PANTHER" id="PTHR33603">
    <property type="entry name" value="METHYLTRANSFERASE"/>
    <property type="match status" value="1"/>
</dbReference>
<dbReference type="PIRSF" id="PIRSF004505">
    <property type="entry name" value="MT_bac"/>
    <property type="match status" value="1"/>
</dbReference>
<keyword evidence="5 7" id="KW-0949">S-adenosyl-L-methionine</keyword>
<dbReference type="CDD" id="cd18081">
    <property type="entry name" value="RlmH-like"/>
    <property type="match status" value="1"/>
</dbReference>
<evidence type="ECO:0000256" key="4">
    <source>
        <dbReference type="ARBA" id="ARBA00022679"/>
    </source>
</evidence>
<gene>
    <name evidence="7 8" type="primary">rlmH</name>
    <name evidence="8" type="ORF">LN736_14095</name>
</gene>
<dbReference type="SUPFAM" id="SSF75217">
    <property type="entry name" value="alpha/beta knot"/>
    <property type="match status" value="1"/>
</dbReference>
<dbReference type="EMBL" id="JAJJPB010000021">
    <property type="protein sequence ID" value="MCC9295991.1"/>
    <property type="molecule type" value="Genomic_DNA"/>
</dbReference>
<dbReference type="InterPro" id="IPR003742">
    <property type="entry name" value="RlmH-like"/>
</dbReference>
<evidence type="ECO:0000256" key="7">
    <source>
        <dbReference type="HAMAP-Rule" id="MF_00658"/>
    </source>
</evidence>
<comment type="caution">
    <text evidence="8">The sequence shown here is derived from an EMBL/GenBank/DDBJ whole genome shotgun (WGS) entry which is preliminary data.</text>
</comment>
<comment type="subcellular location">
    <subcellularLocation>
        <location evidence="7">Cytoplasm</location>
    </subcellularLocation>
</comment>
<dbReference type="RefSeq" id="WP_150355507.1">
    <property type="nucleotide sequence ID" value="NZ_JAJJPB010000021.1"/>
</dbReference>
<dbReference type="Gene3D" id="3.40.1280.10">
    <property type="match status" value="1"/>
</dbReference>
<proteinExistence type="inferred from homology"/>
<organism evidence="8 9">
    <name type="scientific">Clostridium aromativorans</name>
    <dbReference type="NCBI Taxonomy" id="2836848"/>
    <lineage>
        <taxon>Bacteria</taxon>
        <taxon>Bacillati</taxon>
        <taxon>Bacillota</taxon>
        <taxon>Clostridia</taxon>
        <taxon>Eubacteriales</taxon>
        <taxon>Clostridiaceae</taxon>
        <taxon>Clostridium</taxon>
    </lineage>
</organism>
<name>A0ABS8N857_9CLOT</name>